<sequence length="316" mass="36442">MDLINEGSINNFKHNTYIALGSFDGLHLGHSKLVNKAIELANKNNGKSMVYTFKNHPLSIINKELVPKLLMDMDQKGKVLNNMGLDYLTLVEFDENFMKLSPEDFIANIVKKYNAKSIIVGFNYRFGYKNLGDVEFLKELSKKYKFKLYVIKPVKFKKEIVSSSHIRHIIADTCDIEKATSMLTRPYSIYGKVIKGKQLGRVLGFPTVNLDYNKEYLIPRGGVYFTIVEYSGLYYKGVTNVGYNPTVEDGKLSIETHILDFNKDVYGEELRIHFIHRIRDEKKFNSLDELALRVSEDKKYVIKQNLELIIKSNLQL</sequence>
<dbReference type="PANTHER" id="PTHR22749">
    <property type="entry name" value="RIBOFLAVIN KINASE/FMN ADENYLYLTRANSFERASE"/>
    <property type="match status" value="1"/>
</dbReference>
<organism evidence="16 17">
    <name type="scientific">Clostridium malenominatum</name>
    <dbReference type="NCBI Taxonomy" id="1539"/>
    <lineage>
        <taxon>Bacteria</taxon>
        <taxon>Bacillati</taxon>
        <taxon>Bacillota</taxon>
        <taxon>Clostridia</taxon>
        <taxon>Eubacteriales</taxon>
        <taxon>Clostridiaceae</taxon>
        <taxon>Clostridium</taxon>
    </lineage>
</organism>
<dbReference type="EC" id="2.7.1.26" evidence="14"/>
<keyword evidence="6 14" id="KW-0548">Nucleotidyltransferase</keyword>
<dbReference type="SMART" id="SM00904">
    <property type="entry name" value="Flavokinase"/>
    <property type="match status" value="1"/>
</dbReference>
<comment type="similarity">
    <text evidence="14">Belongs to the ribF family.</text>
</comment>
<reference evidence="17" key="1">
    <citation type="journal article" date="2019" name="Int. J. Syst. Evol. Microbiol.">
        <title>The Global Catalogue of Microorganisms (GCM) 10K type strain sequencing project: providing services to taxonomists for standard genome sequencing and annotation.</title>
        <authorList>
            <consortium name="The Broad Institute Genomics Platform"/>
            <consortium name="The Broad Institute Genome Sequencing Center for Infectious Disease"/>
            <person name="Wu L."/>
            <person name="Ma J."/>
        </authorList>
    </citation>
    <scope>NUCLEOTIDE SEQUENCE [LARGE SCALE GENOMIC DNA]</scope>
    <source>
        <strain evidence="17">JCM 1405</strain>
    </source>
</reference>
<dbReference type="SUPFAM" id="SSF82114">
    <property type="entry name" value="Riboflavin kinase-like"/>
    <property type="match status" value="1"/>
</dbReference>
<proteinExistence type="inferred from homology"/>
<dbReference type="Proteomes" id="UP001500339">
    <property type="component" value="Unassembled WGS sequence"/>
</dbReference>
<evidence type="ECO:0000256" key="2">
    <source>
        <dbReference type="ARBA" id="ARBA00005201"/>
    </source>
</evidence>
<evidence type="ECO:0000256" key="7">
    <source>
        <dbReference type="ARBA" id="ARBA00022741"/>
    </source>
</evidence>
<comment type="catalytic activity">
    <reaction evidence="12 14">
        <text>riboflavin + ATP = FMN + ADP + H(+)</text>
        <dbReference type="Rhea" id="RHEA:14357"/>
        <dbReference type="ChEBI" id="CHEBI:15378"/>
        <dbReference type="ChEBI" id="CHEBI:30616"/>
        <dbReference type="ChEBI" id="CHEBI:57986"/>
        <dbReference type="ChEBI" id="CHEBI:58210"/>
        <dbReference type="ChEBI" id="CHEBI:456216"/>
        <dbReference type="EC" id="2.7.1.26"/>
    </reaction>
</comment>
<dbReference type="SUPFAM" id="SSF52374">
    <property type="entry name" value="Nucleotidylyl transferase"/>
    <property type="match status" value="1"/>
</dbReference>
<dbReference type="InterPro" id="IPR002606">
    <property type="entry name" value="Riboflavin_kinase_bac"/>
</dbReference>
<keyword evidence="8 14" id="KW-0418">Kinase</keyword>
<dbReference type="CDD" id="cd02064">
    <property type="entry name" value="FAD_synthetase_N"/>
    <property type="match status" value="1"/>
</dbReference>
<dbReference type="NCBIfam" id="TIGR00083">
    <property type="entry name" value="ribF"/>
    <property type="match status" value="1"/>
</dbReference>
<dbReference type="Gene3D" id="2.40.30.30">
    <property type="entry name" value="Riboflavin kinase-like"/>
    <property type="match status" value="1"/>
</dbReference>
<dbReference type="InterPro" id="IPR014729">
    <property type="entry name" value="Rossmann-like_a/b/a_fold"/>
</dbReference>
<keyword evidence="7 14" id="KW-0547">Nucleotide-binding</keyword>
<evidence type="ECO:0000256" key="1">
    <source>
        <dbReference type="ARBA" id="ARBA00004726"/>
    </source>
</evidence>
<name>A0ABP3U4P6_9CLOT</name>
<gene>
    <name evidence="16" type="ORF">GCM10008905_15260</name>
</gene>
<evidence type="ECO:0000313" key="17">
    <source>
        <dbReference type="Proteomes" id="UP001500339"/>
    </source>
</evidence>
<dbReference type="EMBL" id="BAAACF010000001">
    <property type="protein sequence ID" value="GAA0723069.1"/>
    <property type="molecule type" value="Genomic_DNA"/>
</dbReference>
<keyword evidence="4 14" id="KW-0288">FMN</keyword>
<dbReference type="EC" id="2.7.7.2" evidence="14"/>
<dbReference type="InterPro" id="IPR015865">
    <property type="entry name" value="Riboflavin_kinase_bac/euk"/>
</dbReference>
<dbReference type="Pfam" id="PF06574">
    <property type="entry name" value="FAD_syn"/>
    <property type="match status" value="1"/>
</dbReference>
<keyword evidence="9 14" id="KW-0274">FAD</keyword>
<dbReference type="InterPro" id="IPR023465">
    <property type="entry name" value="Riboflavin_kinase_dom_sf"/>
</dbReference>
<evidence type="ECO:0000256" key="6">
    <source>
        <dbReference type="ARBA" id="ARBA00022695"/>
    </source>
</evidence>
<keyword evidence="10 14" id="KW-0067">ATP-binding</keyword>
<evidence type="ECO:0000256" key="4">
    <source>
        <dbReference type="ARBA" id="ARBA00022643"/>
    </source>
</evidence>
<evidence type="ECO:0000256" key="10">
    <source>
        <dbReference type="ARBA" id="ARBA00022840"/>
    </source>
</evidence>
<protein>
    <recommendedName>
        <fullName evidence="14">Riboflavin biosynthesis protein</fullName>
    </recommendedName>
    <domain>
        <recommendedName>
            <fullName evidence="14">Riboflavin kinase</fullName>
            <ecNumber evidence="14">2.7.1.26</ecNumber>
        </recommendedName>
        <alternativeName>
            <fullName evidence="14">Flavokinase</fullName>
        </alternativeName>
    </domain>
    <domain>
        <recommendedName>
            <fullName evidence="14">FMN adenylyltransferase</fullName>
            <ecNumber evidence="14">2.7.7.2</ecNumber>
        </recommendedName>
        <alternativeName>
            <fullName evidence="14">FAD pyrophosphorylase</fullName>
        </alternativeName>
        <alternativeName>
            <fullName evidence="14">FAD synthase</fullName>
        </alternativeName>
    </domain>
</protein>
<evidence type="ECO:0000259" key="15">
    <source>
        <dbReference type="SMART" id="SM00904"/>
    </source>
</evidence>
<comment type="pathway">
    <text evidence="1 14">Cofactor biosynthesis; FAD biosynthesis; FAD from FMN: step 1/1.</text>
</comment>
<evidence type="ECO:0000313" key="16">
    <source>
        <dbReference type="EMBL" id="GAA0723069.1"/>
    </source>
</evidence>
<dbReference type="InterPro" id="IPR023468">
    <property type="entry name" value="Riboflavin_kinase"/>
</dbReference>
<evidence type="ECO:0000256" key="13">
    <source>
        <dbReference type="ARBA" id="ARBA00049494"/>
    </source>
</evidence>
<evidence type="ECO:0000256" key="5">
    <source>
        <dbReference type="ARBA" id="ARBA00022679"/>
    </source>
</evidence>
<evidence type="ECO:0000256" key="3">
    <source>
        <dbReference type="ARBA" id="ARBA00022630"/>
    </source>
</evidence>
<dbReference type="GO" id="GO:0016301">
    <property type="term" value="F:kinase activity"/>
    <property type="evidence" value="ECO:0007669"/>
    <property type="project" value="UniProtKB-KW"/>
</dbReference>
<comment type="catalytic activity">
    <reaction evidence="13 14">
        <text>FMN + ATP + H(+) = FAD + diphosphate</text>
        <dbReference type="Rhea" id="RHEA:17237"/>
        <dbReference type="ChEBI" id="CHEBI:15378"/>
        <dbReference type="ChEBI" id="CHEBI:30616"/>
        <dbReference type="ChEBI" id="CHEBI:33019"/>
        <dbReference type="ChEBI" id="CHEBI:57692"/>
        <dbReference type="ChEBI" id="CHEBI:58210"/>
        <dbReference type="EC" id="2.7.7.2"/>
    </reaction>
</comment>
<comment type="caution">
    <text evidence="16">The sequence shown here is derived from an EMBL/GenBank/DDBJ whole genome shotgun (WGS) entry which is preliminary data.</text>
</comment>
<dbReference type="NCBIfam" id="NF004162">
    <property type="entry name" value="PRK05627.1-5"/>
    <property type="match status" value="1"/>
</dbReference>
<dbReference type="InterPro" id="IPR015864">
    <property type="entry name" value="FAD_synthase"/>
</dbReference>
<evidence type="ECO:0000256" key="9">
    <source>
        <dbReference type="ARBA" id="ARBA00022827"/>
    </source>
</evidence>
<evidence type="ECO:0000256" key="11">
    <source>
        <dbReference type="ARBA" id="ARBA00023268"/>
    </source>
</evidence>
<evidence type="ECO:0000256" key="14">
    <source>
        <dbReference type="PIRNR" id="PIRNR004491"/>
    </source>
</evidence>
<dbReference type="Gene3D" id="3.40.50.620">
    <property type="entry name" value="HUPs"/>
    <property type="match status" value="1"/>
</dbReference>
<dbReference type="Pfam" id="PF01687">
    <property type="entry name" value="Flavokinase"/>
    <property type="match status" value="1"/>
</dbReference>
<evidence type="ECO:0000256" key="8">
    <source>
        <dbReference type="ARBA" id="ARBA00022777"/>
    </source>
</evidence>
<evidence type="ECO:0000256" key="12">
    <source>
        <dbReference type="ARBA" id="ARBA00047880"/>
    </source>
</evidence>
<comment type="pathway">
    <text evidence="2 14">Cofactor biosynthesis; FMN biosynthesis; FMN from riboflavin (ATP route): step 1/1.</text>
</comment>
<dbReference type="PANTHER" id="PTHR22749:SF6">
    <property type="entry name" value="RIBOFLAVIN KINASE"/>
    <property type="match status" value="1"/>
</dbReference>
<accession>A0ABP3U4P6</accession>
<dbReference type="RefSeq" id="WP_343768459.1">
    <property type="nucleotide sequence ID" value="NZ_BAAACF010000001.1"/>
</dbReference>
<dbReference type="PIRSF" id="PIRSF004491">
    <property type="entry name" value="FAD_Synth"/>
    <property type="match status" value="1"/>
</dbReference>
<keyword evidence="11" id="KW-0511">Multifunctional enzyme</keyword>
<keyword evidence="17" id="KW-1185">Reference proteome</keyword>
<feature type="domain" description="Riboflavin kinase" evidence="15">
    <location>
        <begin position="182"/>
        <end position="306"/>
    </location>
</feature>
<keyword evidence="5 14" id="KW-0808">Transferase</keyword>
<keyword evidence="3 14" id="KW-0285">Flavoprotein</keyword>